<keyword evidence="4" id="KW-1185">Reference proteome</keyword>
<dbReference type="PANTHER" id="PTHR39430">
    <property type="entry name" value="MEMBRANE-ASSOCIATED PROTEASE-RELATED"/>
    <property type="match status" value="1"/>
</dbReference>
<dbReference type="RefSeq" id="WP_099914208.1">
    <property type="nucleotide sequence ID" value="NZ_BMHS01000001.1"/>
</dbReference>
<feature type="domain" description="CAAX prenyl protease 2/Lysostaphin resistance protein A-like" evidence="2">
    <location>
        <begin position="128"/>
        <end position="219"/>
    </location>
</feature>
<dbReference type="Pfam" id="PF02517">
    <property type="entry name" value="Rce1-like"/>
    <property type="match status" value="1"/>
</dbReference>
<dbReference type="GO" id="GO:0004175">
    <property type="term" value="F:endopeptidase activity"/>
    <property type="evidence" value="ECO:0007669"/>
    <property type="project" value="UniProtKB-ARBA"/>
</dbReference>
<dbReference type="Proteomes" id="UP000228593">
    <property type="component" value="Unassembled WGS sequence"/>
</dbReference>
<keyword evidence="3" id="KW-0378">Hydrolase</keyword>
<sequence length="293" mass="31151">MIDAAPVNNPVEDTGPRWLRWPLVRILVATGFVMLPFILLQIVLQKLPIDKQLMKVWPALLSAACCYAMYVLYVRRIERRPVAELVGSHAAGETGLGVVGGSLLFCATLGTLYLVGAYRVTTTAPWTVMIGPLFGMVVVGLLEEILFRGILFRILQGWLGSWIAVLISVVIFTLAHAPNQGVSAIALASVAGAGLLLCAAYMLTGRLWLGIGIHIGWNFTQGGLFSVPVSGQPAKGMIQGVLTGPNWLTGGAFGVEGSALAVVAVIAGSAALLAYVAKERIVAPPWKRRPVAE</sequence>
<evidence type="ECO:0000313" key="4">
    <source>
        <dbReference type="Proteomes" id="UP000228593"/>
    </source>
</evidence>
<feature type="transmembrane region" description="Helical" evidence="1">
    <location>
        <begin position="124"/>
        <end position="142"/>
    </location>
</feature>
<dbReference type="GO" id="GO:0008237">
    <property type="term" value="F:metallopeptidase activity"/>
    <property type="evidence" value="ECO:0007669"/>
    <property type="project" value="UniProtKB-KW"/>
</dbReference>
<feature type="transmembrane region" description="Helical" evidence="1">
    <location>
        <begin position="207"/>
        <end position="227"/>
    </location>
</feature>
<accession>A0A2G8T6Y1</accession>
<evidence type="ECO:0000313" key="3">
    <source>
        <dbReference type="EMBL" id="PIL41723.1"/>
    </source>
</evidence>
<feature type="transmembrane region" description="Helical" evidence="1">
    <location>
        <begin position="56"/>
        <end position="74"/>
    </location>
</feature>
<feature type="transmembrane region" description="Helical" evidence="1">
    <location>
        <begin position="95"/>
        <end position="118"/>
    </location>
</feature>
<name>A0A2G8T6Y1_9BURK</name>
<keyword evidence="1" id="KW-0812">Transmembrane</keyword>
<dbReference type="PANTHER" id="PTHR39430:SF1">
    <property type="entry name" value="PROTEASE"/>
    <property type="match status" value="1"/>
</dbReference>
<dbReference type="InterPro" id="IPR003675">
    <property type="entry name" value="Rce1/LyrA-like_dom"/>
</dbReference>
<reference evidence="3 4" key="1">
    <citation type="submission" date="2017-10" db="EMBL/GenBank/DDBJ databases">
        <title>Massilia psychrophilum sp. nov., a novel purple-pigmented bacterium isolated from Tianshan glacier, Xinjiang Municipality, China.</title>
        <authorList>
            <person name="Wang H."/>
        </authorList>
    </citation>
    <scope>NUCLEOTIDE SEQUENCE [LARGE SCALE GENOMIC DNA]</scope>
    <source>
        <strain evidence="3 4">JCM 30813</strain>
    </source>
</reference>
<dbReference type="EMBL" id="PDOB01000001">
    <property type="protein sequence ID" value="PIL41723.1"/>
    <property type="molecule type" value="Genomic_DNA"/>
</dbReference>
<protein>
    <submittedName>
        <fullName evidence="3">CPBP family intramembrane metalloprotease</fullName>
    </submittedName>
</protein>
<proteinExistence type="predicted"/>
<keyword evidence="3" id="KW-0645">Protease</keyword>
<feature type="transmembrane region" description="Helical" evidence="1">
    <location>
        <begin position="23"/>
        <end position="44"/>
    </location>
</feature>
<evidence type="ECO:0000256" key="1">
    <source>
        <dbReference type="SAM" id="Phobius"/>
    </source>
</evidence>
<keyword evidence="3" id="KW-0482">Metalloprotease</keyword>
<organism evidence="3 4">
    <name type="scientific">Massilia psychrophila</name>
    <dbReference type="NCBI Taxonomy" id="1603353"/>
    <lineage>
        <taxon>Bacteria</taxon>
        <taxon>Pseudomonadati</taxon>
        <taxon>Pseudomonadota</taxon>
        <taxon>Betaproteobacteria</taxon>
        <taxon>Burkholderiales</taxon>
        <taxon>Oxalobacteraceae</taxon>
        <taxon>Telluria group</taxon>
        <taxon>Massilia</taxon>
    </lineage>
</organism>
<dbReference type="GO" id="GO:0006508">
    <property type="term" value="P:proteolysis"/>
    <property type="evidence" value="ECO:0007669"/>
    <property type="project" value="UniProtKB-KW"/>
</dbReference>
<feature type="transmembrane region" description="Helical" evidence="1">
    <location>
        <begin position="247"/>
        <end position="277"/>
    </location>
</feature>
<gene>
    <name evidence="3" type="ORF">CR103_01450</name>
</gene>
<feature type="transmembrane region" description="Helical" evidence="1">
    <location>
        <begin position="154"/>
        <end position="175"/>
    </location>
</feature>
<dbReference type="AlphaFoldDB" id="A0A2G8T6Y1"/>
<keyword evidence="1" id="KW-0472">Membrane</keyword>
<evidence type="ECO:0000259" key="2">
    <source>
        <dbReference type="Pfam" id="PF02517"/>
    </source>
</evidence>
<comment type="caution">
    <text evidence="3">The sequence shown here is derived from an EMBL/GenBank/DDBJ whole genome shotgun (WGS) entry which is preliminary data.</text>
</comment>
<dbReference type="GO" id="GO:0080120">
    <property type="term" value="P:CAAX-box protein maturation"/>
    <property type="evidence" value="ECO:0007669"/>
    <property type="project" value="UniProtKB-ARBA"/>
</dbReference>
<keyword evidence="1" id="KW-1133">Transmembrane helix</keyword>
<feature type="transmembrane region" description="Helical" evidence="1">
    <location>
        <begin position="181"/>
        <end position="200"/>
    </location>
</feature>
<dbReference type="OrthoDB" id="193898at2"/>